<keyword evidence="4" id="KW-0732">Signal</keyword>
<evidence type="ECO:0000256" key="3">
    <source>
        <dbReference type="ARBA" id="ARBA00023237"/>
    </source>
</evidence>
<dbReference type="GO" id="GO:0009279">
    <property type="term" value="C:cell outer membrane"/>
    <property type="evidence" value="ECO:0007669"/>
    <property type="project" value="UniProtKB-SubCell"/>
</dbReference>
<dbReference type="EMBL" id="PXOQ01000007">
    <property type="protein sequence ID" value="PSG90558.1"/>
    <property type="molecule type" value="Genomic_DNA"/>
</dbReference>
<dbReference type="InterPro" id="IPR036942">
    <property type="entry name" value="Beta-barrel_TonB_sf"/>
</dbReference>
<dbReference type="AlphaFoldDB" id="A0A2T1NDN8"/>
<dbReference type="RefSeq" id="WP_106462698.1">
    <property type="nucleotide sequence ID" value="NZ_PXOQ01000007.1"/>
</dbReference>
<dbReference type="InterPro" id="IPR008969">
    <property type="entry name" value="CarboxyPept-like_regulatory"/>
</dbReference>
<keyword evidence="2" id="KW-0472">Membrane</keyword>
<comment type="caution">
    <text evidence="5">The sequence shown here is derived from an EMBL/GenBank/DDBJ whole genome shotgun (WGS) entry which is preliminary data.</text>
</comment>
<keyword evidence="5" id="KW-0675">Receptor</keyword>
<sequence length="955" mass="106562">MKKLLLIVLLGVFSTISALAQETIVKGSVVDGVTNEPLPEVTVTIEATQQETKTDGLGFFKFSTTPELGEQVLVITKEGYTTKRFPIVINEGETVDLTGISMDVDITGQQDLFTITLTDDELNDDDSGSDNISGLLSSSLDVFQRTAAFEFSSSFFRVRGLDSDNGTVMINGIKMNKFDTGRPQWGNWGGLNDVVRNQDLSMGLHPASHTFGGILGSTNINTRASSYREGGQITYSSSNRSYTNRLMAKYSSGLMQDGWAYTIMAGRRWGDEGFQDATLYDANSFFASVEKVINDKHSLNFTSIYAPNRRGRTSPNTQEVVDLKGIKYNEYWGYLNGEKKNSRIREVEEPILQLSHYWDFNEKTSLNTTVAYQFGKTGSSRLDFPGGKNPSPAYYQNLPSYHLSQIDDDGPDFTSAYLAQQEFLNDGQIDWNAIFQANINDNSGPYNTNSAAYVLYEDRTDDKTLSVNSVFTKEISDNILVNGGVNYRRLKSQNFAEVIDLLGSNVGIANVDAFSQVDFNLLNPGQVANEGEKYRYNYNLYADELGGFAQAQFKYNKIDFFVAGSITKTEYQREGLYKNGNQVFYEDVFNTDGEKIGEVEVLDNSSGKGDKLDFTGFGAKGGFTYKITGKHLIDVNGAYVQQAPNLRNTYTNARESQDYVGVSRGQNFPGVKLTEEKIQSVDASYIFRSPIVKARLTGFYTKIEDANEVSFFFTQGEVSGFIQETLAGVDKRHIGAELGIEAQVTPTIKLKGAASVGQYTYDNNPFVYLTSTSEDFNTRSEENDGSVVNDIYKTAIKDYKIAGGPQRAYSVGFEYRDPDYWWFGATANFFSNTYVDISPLARSAYFTQDIRDGNTLSDYDPNVARELLRQEEIEDYMVVNLVGGKSWKIGDKYIGFFASVGNVLDKEYRTGGFEQGRNANYTDLLEDSSGSSRVFAPKYFFGRGANYFLNCYVRF</sequence>
<name>A0A2T1NDN8_9FLAO</name>
<dbReference type="SUPFAM" id="SSF56935">
    <property type="entry name" value="Porins"/>
    <property type="match status" value="1"/>
</dbReference>
<protein>
    <submittedName>
        <fullName evidence="5">TonB-dependent receptor</fullName>
    </submittedName>
</protein>
<feature type="chain" id="PRO_5015561496" evidence="4">
    <location>
        <begin position="21"/>
        <end position="955"/>
    </location>
</feature>
<dbReference type="SUPFAM" id="SSF49464">
    <property type="entry name" value="Carboxypeptidase regulatory domain-like"/>
    <property type="match status" value="1"/>
</dbReference>
<evidence type="ECO:0000256" key="4">
    <source>
        <dbReference type="SAM" id="SignalP"/>
    </source>
</evidence>
<organism evidence="5 6">
    <name type="scientific">Aurantibacter aestuarii</name>
    <dbReference type="NCBI Taxonomy" id="1266046"/>
    <lineage>
        <taxon>Bacteria</taxon>
        <taxon>Pseudomonadati</taxon>
        <taxon>Bacteroidota</taxon>
        <taxon>Flavobacteriia</taxon>
        <taxon>Flavobacteriales</taxon>
        <taxon>Flavobacteriaceae</taxon>
        <taxon>Aurantibacter</taxon>
    </lineage>
</organism>
<dbReference type="Proteomes" id="UP000238426">
    <property type="component" value="Unassembled WGS sequence"/>
</dbReference>
<dbReference type="OrthoDB" id="1453181at2"/>
<gene>
    <name evidence="5" type="ORF">C7H52_04555</name>
</gene>
<keyword evidence="3" id="KW-0998">Cell outer membrane</keyword>
<evidence type="ECO:0000313" key="5">
    <source>
        <dbReference type="EMBL" id="PSG90558.1"/>
    </source>
</evidence>
<dbReference type="Pfam" id="PF13715">
    <property type="entry name" value="CarbopepD_reg_2"/>
    <property type="match status" value="1"/>
</dbReference>
<accession>A0A2T1NDN8</accession>
<reference evidence="5 6" key="1">
    <citation type="submission" date="2018-03" db="EMBL/GenBank/DDBJ databases">
        <title>Mesoflavibacter sp. HG37 and Mesoflavibacter sp. HG96 sp.nov., two marine bacteria isolated from seawater of Western Pacific Ocean.</title>
        <authorList>
            <person name="Cheng H."/>
            <person name="Wu Y.-H."/>
            <person name="Guo L.-L."/>
            <person name="Xu X.-W."/>
        </authorList>
    </citation>
    <scope>NUCLEOTIDE SEQUENCE [LARGE SCALE GENOMIC DNA]</scope>
    <source>
        <strain evidence="5 6">KCTC 32269</strain>
    </source>
</reference>
<evidence type="ECO:0000313" key="6">
    <source>
        <dbReference type="Proteomes" id="UP000238426"/>
    </source>
</evidence>
<feature type="signal peptide" evidence="4">
    <location>
        <begin position="1"/>
        <end position="20"/>
    </location>
</feature>
<evidence type="ECO:0000256" key="1">
    <source>
        <dbReference type="ARBA" id="ARBA00004442"/>
    </source>
</evidence>
<proteinExistence type="predicted"/>
<evidence type="ECO:0000256" key="2">
    <source>
        <dbReference type="ARBA" id="ARBA00023136"/>
    </source>
</evidence>
<dbReference type="Gene3D" id="2.40.170.20">
    <property type="entry name" value="TonB-dependent receptor, beta-barrel domain"/>
    <property type="match status" value="1"/>
</dbReference>
<dbReference type="Gene3D" id="2.60.40.1120">
    <property type="entry name" value="Carboxypeptidase-like, regulatory domain"/>
    <property type="match status" value="1"/>
</dbReference>
<keyword evidence="6" id="KW-1185">Reference proteome</keyword>
<comment type="subcellular location">
    <subcellularLocation>
        <location evidence="1">Cell outer membrane</location>
    </subcellularLocation>
</comment>